<sequence>MMAAMMTVCNPGDKVIVFSPFYENYAADAILSGQSRYMYI</sequence>
<dbReference type="Proteomes" id="UP000019109">
    <property type="component" value="Unassembled WGS sequence"/>
</dbReference>
<accession>W4V0N6</accession>
<evidence type="ECO:0000313" key="2">
    <source>
        <dbReference type="Proteomes" id="UP000019109"/>
    </source>
</evidence>
<proteinExistence type="predicted"/>
<dbReference type="AlphaFoldDB" id="W4V0N6"/>
<evidence type="ECO:0000313" key="1">
    <source>
        <dbReference type="EMBL" id="GAE86786.1"/>
    </source>
</evidence>
<dbReference type="InterPro" id="IPR015424">
    <property type="entry name" value="PyrdxlP-dep_Trfase"/>
</dbReference>
<keyword evidence="2" id="KW-1185">Reference proteome</keyword>
<organism evidence="1 2">
    <name type="scientific">Acetivibrio straminisolvens JCM 21531</name>
    <dbReference type="NCBI Taxonomy" id="1294263"/>
    <lineage>
        <taxon>Bacteria</taxon>
        <taxon>Bacillati</taxon>
        <taxon>Bacillota</taxon>
        <taxon>Clostridia</taxon>
        <taxon>Eubacteriales</taxon>
        <taxon>Oscillospiraceae</taxon>
        <taxon>Acetivibrio</taxon>
    </lineage>
</organism>
<dbReference type="InterPro" id="IPR015421">
    <property type="entry name" value="PyrdxlP-dep_Trfase_major"/>
</dbReference>
<dbReference type="SUPFAM" id="SSF53383">
    <property type="entry name" value="PLP-dependent transferases"/>
    <property type="match status" value="1"/>
</dbReference>
<keyword evidence="1" id="KW-0032">Aminotransferase</keyword>
<dbReference type="Gene3D" id="3.40.640.10">
    <property type="entry name" value="Type I PLP-dependent aspartate aminotransferase-like (Major domain)"/>
    <property type="match status" value="1"/>
</dbReference>
<dbReference type="STRING" id="1294263.JCM21531_110"/>
<reference evidence="1" key="1">
    <citation type="journal article" date="2014" name="Genome Announc.">
        <title>Draft Genome Sequence of Clostridium straminisolvens Strain JCM 21531T, Isolated from a Cellulose-Degrading Bacterial Community.</title>
        <authorList>
            <person name="Yuki M."/>
            <person name="Oshima K."/>
            <person name="Suda W."/>
            <person name="Sakamoto M."/>
            <person name="Kitamura K."/>
            <person name="Iida T."/>
            <person name="Hattori M."/>
            <person name="Ohkuma M."/>
        </authorList>
    </citation>
    <scope>NUCLEOTIDE SEQUENCE [LARGE SCALE GENOMIC DNA]</scope>
    <source>
        <strain evidence="1">JCM 21531</strain>
    </source>
</reference>
<protein>
    <submittedName>
        <fullName evidence="1">Aspartate aminotransferase</fullName>
    </submittedName>
</protein>
<comment type="caution">
    <text evidence="1">The sequence shown here is derived from an EMBL/GenBank/DDBJ whole genome shotgun (WGS) entry which is preliminary data.</text>
</comment>
<dbReference type="EMBL" id="BAVR01000001">
    <property type="protein sequence ID" value="GAE86786.1"/>
    <property type="molecule type" value="Genomic_DNA"/>
</dbReference>
<name>W4V0N6_9FIRM</name>
<dbReference type="GO" id="GO:0008483">
    <property type="term" value="F:transaminase activity"/>
    <property type="evidence" value="ECO:0007669"/>
    <property type="project" value="UniProtKB-KW"/>
</dbReference>
<keyword evidence="1" id="KW-0808">Transferase</keyword>
<gene>
    <name evidence="1" type="ORF">JCM21531_110</name>
</gene>